<feature type="domain" description="Large ribosomal subunit protein bL12 oligomerization" evidence="5">
    <location>
        <begin position="36"/>
        <end position="72"/>
    </location>
</feature>
<accession>A0A0W4ZHQ1</accession>
<dbReference type="InterPro" id="IPR000206">
    <property type="entry name" value="Ribosomal_bL12"/>
</dbReference>
<dbReference type="PANTHER" id="PTHR45987">
    <property type="entry name" value="39S RIBOSOMAL PROTEIN L12"/>
    <property type="match status" value="1"/>
</dbReference>
<dbReference type="STRING" id="1408657.A0A0W4ZHQ1"/>
<dbReference type="Pfam" id="PF16320">
    <property type="entry name" value="Ribosomal_L12_N"/>
    <property type="match status" value="1"/>
</dbReference>
<evidence type="ECO:0000256" key="1">
    <source>
        <dbReference type="ARBA" id="ARBA00007197"/>
    </source>
</evidence>
<dbReference type="InterPro" id="IPR036235">
    <property type="entry name" value="Ribosomal_bL12_oligo_N_sf"/>
</dbReference>
<evidence type="ECO:0000259" key="5">
    <source>
        <dbReference type="Pfam" id="PF16320"/>
    </source>
</evidence>
<organism evidence="6 7">
    <name type="scientific">Pneumocystis jirovecii (strain RU7)</name>
    <name type="common">Human pneumocystis pneumonia agent</name>
    <dbReference type="NCBI Taxonomy" id="1408657"/>
    <lineage>
        <taxon>Eukaryota</taxon>
        <taxon>Fungi</taxon>
        <taxon>Dikarya</taxon>
        <taxon>Ascomycota</taxon>
        <taxon>Taphrinomycotina</taxon>
        <taxon>Pneumocystomycetes</taxon>
        <taxon>Pneumocystaceae</taxon>
        <taxon>Pneumocystis</taxon>
    </lineage>
</organism>
<evidence type="ECO:0000256" key="2">
    <source>
        <dbReference type="ARBA" id="ARBA00022980"/>
    </source>
</evidence>
<proteinExistence type="inferred from homology"/>
<keyword evidence="2 6" id="KW-0689">Ribosomal protein</keyword>
<dbReference type="RefSeq" id="XP_018228669.1">
    <property type="nucleotide sequence ID" value="XM_018375128.1"/>
</dbReference>
<comment type="similarity">
    <text evidence="1">Belongs to the bacterial ribosomal protein bL12 family.</text>
</comment>
<feature type="domain" description="Large ribosomal subunit protein bL12 C-terminal" evidence="4">
    <location>
        <begin position="97"/>
        <end position="163"/>
    </location>
</feature>
<dbReference type="HAMAP" id="MF_00368">
    <property type="entry name" value="Ribosomal_bL12"/>
    <property type="match status" value="1"/>
</dbReference>
<sequence length="164" mass="18835">MAQYWSRNALKFFLRRHKCIYRFQRIHHYSSMSNDKISKIVDQISCLTLKETAELVSQLKIHLNIQDIAPVVTSVPLSTSEPVHQENDEEKEEKRLFNVTLESYDPAAKAKVIKEIKSILGLNLVESKKFVESSPKMLKEGVNKEDADKIKKTFEDLGAKISLS</sequence>
<dbReference type="Pfam" id="PF00542">
    <property type="entry name" value="Ribosomal_L12"/>
    <property type="match status" value="1"/>
</dbReference>
<dbReference type="VEuPathDB" id="FungiDB:T551_02865"/>
<dbReference type="PANTHER" id="PTHR45987:SF4">
    <property type="entry name" value="LARGE RIBOSOMAL SUBUNIT PROTEIN BL12M"/>
    <property type="match status" value="1"/>
</dbReference>
<dbReference type="InterPro" id="IPR014719">
    <property type="entry name" value="Ribosomal_bL12_C/ClpS-like"/>
</dbReference>
<keyword evidence="7" id="KW-1185">Reference proteome</keyword>
<evidence type="ECO:0000256" key="3">
    <source>
        <dbReference type="ARBA" id="ARBA00023274"/>
    </source>
</evidence>
<evidence type="ECO:0000259" key="4">
    <source>
        <dbReference type="Pfam" id="PF00542"/>
    </source>
</evidence>
<dbReference type="GO" id="GO:0003735">
    <property type="term" value="F:structural constituent of ribosome"/>
    <property type="evidence" value="ECO:0007669"/>
    <property type="project" value="EnsemblFungi"/>
</dbReference>
<reference evidence="7" key="1">
    <citation type="journal article" date="2016" name="Nat. Commun.">
        <title>Genome analysis of three Pneumocystis species reveals adaptation mechanisms to life exclusively in mammalian hosts.</title>
        <authorList>
            <person name="Ma L."/>
            <person name="Chen Z."/>
            <person name="Huang D.W."/>
            <person name="Kutty G."/>
            <person name="Ishihara M."/>
            <person name="Wang H."/>
            <person name="Abouelleil A."/>
            <person name="Bishop L."/>
            <person name="Davey E."/>
            <person name="Deng R."/>
            <person name="Deng X."/>
            <person name="Fan L."/>
            <person name="Fantoni G."/>
            <person name="Fitzgerald M."/>
            <person name="Gogineni E."/>
            <person name="Goldberg J.M."/>
            <person name="Handley G."/>
            <person name="Hu X."/>
            <person name="Huber C."/>
            <person name="Jiao X."/>
            <person name="Jones K."/>
            <person name="Levin J.Z."/>
            <person name="Liu Y."/>
            <person name="Macdonald P."/>
            <person name="Melnikov A."/>
            <person name="Raley C."/>
            <person name="Sassi M."/>
            <person name="Sherman B.T."/>
            <person name="Song X."/>
            <person name="Sykes S."/>
            <person name="Tran B."/>
            <person name="Walsh L."/>
            <person name="Xia Y."/>
            <person name="Yang J."/>
            <person name="Young S."/>
            <person name="Zeng Q."/>
            <person name="Zheng X."/>
            <person name="Stephens R."/>
            <person name="Nusbaum C."/>
            <person name="Birren B.W."/>
            <person name="Azadi P."/>
            <person name="Lempicki R.A."/>
            <person name="Cuomo C.A."/>
            <person name="Kovacs J.A."/>
        </authorList>
    </citation>
    <scope>NUCLEOTIDE SEQUENCE [LARGE SCALE GENOMIC DNA]</scope>
    <source>
        <strain evidence="7">RU7</strain>
    </source>
</reference>
<dbReference type="Proteomes" id="UP000053447">
    <property type="component" value="Unassembled WGS sequence"/>
</dbReference>
<evidence type="ECO:0000313" key="7">
    <source>
        <dbReference type="Proteomes" id="UP000053447"/>
    </source>
</evidence>
<dbReference type="FunFam" id="3.30.1390.10:FF:000001">
    <property type="entry name" value="50S ribosomal protein L7/L12"/>
    <property type="match status" value="1"/>
</dbReference>
<dbReference type="GO" id="GO:0005762">
    <property type="term" value="C:mitochondrial large ribosomal subunit"/>
    <property type="evidence" value="ECO:0007669"/>
    <property type="project" value="EnsemblFungi"/>
</dbReference>
<dbReference type="Gene3D" id="1.20.5.710">
    <property type="entry name" value="Single helix bin"/>
    <property type="match status" value="1"/>
</dbReference>
<dbReference type="SUPFAM" id="SSF54736">
    <property type="entry name" value="ClpS-like"/>
    <property type="match status" value="1"/>
</dbReference>
<dbReference type="OrthoDB" id="250175at2759"/>
<name>A0A0W4ZHQ1_PNEJ7</name>
<protein>
    <submittedName>
        <fullName evidence="6">Ribosomal protein L7/L12</fullName>
    </submittedName>
</protein>
<dbReference type="SUPFAM" id="SSF48300">
    <property type="entry name" value="Ribosomal protein L7/12, oligomerisation (N-terminal) domain"/>
    <property type="match status" value="1"/>
</dbReference>
<dbReference type="EMBL" id="LFWA01000013">
    <property type="protein sequence ID" value="KTW27898.1"/>
    <property type="molecule type" value="Genomic_DNA"/>
</dbReference>
<gene>
    <name evidence="6" type="ORF">T551_02865</name>
</gene>
<dbReference type="eggNOG" id="KOG0901">
    <property type="taxonomic scope" value="Eukaryota"/>
</dbReference>
<dbReference type="Gene3D" id="3.30.1390.10">
    <property type="match status" value="1"/>
</dbReference>
<dbReference type="GeneID" id="28941383"/>
<dbReference type="GO" id="GO:0042645">
    <property type="term" value="C:mitochondrial nucleoid"/>
    <property type="evidence" value="ECO:0007669"/>
    <property type="project" value="EnsemblFungi"/>
</dbReference>
<dbReference type="GO" id="GO:0003729">
    <property type="term" value="F:mRNA binding"/>
    <property type="evidence" value="ECO:0007669"/>
    <property type="project" value="TreeGrafter"/>
</dbReference>
<evidence type="ECO:0000313" key="6">
    <source>
        <dbReference type="EMBL" id="KTW27898.1"/>
    </source>
</evidence>
<dbReference type="GO" id="GO:0006412">
    <property type="term" value="P:translation"/>
    <property type="evidence" value="ECO:0007669"/>
    <property type="project" value="InterPro"/>
</dbReference>
<keyword evidence="3" id="KW-0687">Ribonucleoprotein</keyword>
<dbReference type="InterPro" id="IPR008932">
    <property type="entry name" value="Ribosomal_bL12_oligo"/>
</dbReference>
<comment type="caution">
    <text evidence="6">The sequence shown here is derived from an EMBL/GenBank/DDBJ whole genome shotgun (WGS) entry which is preliminary data.</text>
</comment>
<dbReference type="InterPro" id="IPR013823">
    <property type="entry name" value="Ribosomal_bL12_C"/>
</dbReference>
<dbReference type="eggNOG" id="KOG1715">
    <property type="taxonomic scope" value="Eukaryota"/>
</dbReference>
<dbReference type="AlphaFoldDB" id="A0A0W4ZHQ1"/>